<accession>A0AAD7EEY3</accession>
<organism evidence="1 2">
    <name type="scientific">Mycena albidolilacea</name>
    <dbReference type="NCBI Taxonomy" id="1033008"/>
    <lineage>
        <taxon>Eukaryota</taxon>
        <taxon>Fungi</taxon>
        <taxon>Dikarya</taxon>
        <taxon>Basidiomycota</taxon>
        <taxon>Agaricomycotina</taxon>
        <taxon>Agaricomycetes</taxon>
        <taxon>Agaricomycetidae</taxon>
        <taxon>Agaricales</taxon>
        <taxon>Marasmiineae</taxon>
        <taxon>Mycenaceae</taxon>
        <taxon>Mycena</taxon>
    </lineage>
</organism>
<evidence type="ECO:0000313" key="2">
    <source>
        <dbReference type="Proteomes" id="UP001218218"/>
    </source>
</evidence>
<dbReference type="EMBL" id="JARIHO010000064">
    <property type="protein sequence ID" value="KAJ7315036.1"/>
    <property type="molecule type" value="Genomic_DNA"/>
</dbReference>
<protein>
    <recommendedName>
        <fullName evidence="3">F-box domain-containing protein</fullName>
    </recommendedName>
</protein>
<dbReference type="SUPFAM" id="SSF52047">
    <property type="entry name" value="RNI-like"/>
    <property type="match status" value="1"/>
</dbReference>
<comment type="caution">
    <text evidence="1">The sequence shown here is derived from an EMBL/GenBank/DDBJ whole genome shotgun (WGS) entry which is preliminary data.</text>
</comment>
<keyword evidence="2" id="KW-1185">Reference proteome</keyword>
<sequence>MTLSLSIVCTHHSSPLEMHPILRVAEIVDLIFAQLQSPGPHLPMSRLYMSRHAISLSRQARNAALGRRDFAVLARTCKSFKGPALDFLWREQDTLTNLVKCLPSHLWEEETATGYYVQRRFLRITGRIHPADWDIPLAYASRIQKLELQPSNLLSDSELSLATDVFEILGATFPHDHLCPNLKALSFGASDFDFPYIRLFLGPKIIDAAIFLPDFTAHMASLPDLPIRYSQLQKLYLDIGSPAPEAASHILSQITLKLDRIETLTLDKVDRLAISHLSGFSALRALRLEYPDKRDLGPSSPSRSVIDSQGTPFSVLRELYFYDTTIEFVIEFLDQLFSCGLVNLHIGSGAAALATKSVTHQLYTALAVPLSHSALRTLEVELPENVEMQMPIPTGDGFTNYVIDGSILGALFCFANLTKITLAPPAGFNLDDATAWDMARAWPRLESLCLVTGTDMSHPSSMTLLGLRAFAKHCHELTSLTITFDATTVPPLDDSPEATVSQSRLSSLDVGISPISDPFTVAQFISRLFLNMENIATFNEWSWEDVKDVDADDDTAAAYDQFSRWKQVEAALPKLQGATEVLNADA</sequence>
<name>A0AAD7EEY3_9AGAR</name>
<dbReference type="Proteomes" id="UP001218218">
    <property type="component" value="Unassembled WGS sequence"/>
</dbReference>
<gene>
    <name evidence="1" type="ORF">DFH08DRAFT_1087062</name>
</gene>
<evidence type="ECO:0008006" key="3">
    <source>
        <dbReference type="Google" id="ProtNLM"/>
    </source>
</evidence>
<evidence type="ECO:0000313" key="1">
    <source>
        <dbReference type="EMBL" id="KAJ7315036.1"/>
    </source>
</evidence>
<dbReference type="Gene3D" id="3.80.10.10">
    <property type="entry name" value="Ribonuclease Inhibitor"/>
    <property type="match status" value="1"/>
</dbReference>
<dbReference type="InterPro" id="IPR032675">
    <property type="entry name" value="LRR_dom_sf"/>
</dbReference>
<reference evidence="1" key="1">
    <citation type="submission" date="2023-03" db="EMBL/GenBank/DDBJ databases">
        <title>Massive genome expansion in bonnet fungi (Mycena s.s.) driven by repeated elements and novel gene families across ecological guilds.</title>
        <authorList>
            <consortium name="Lawrence Berkeley National Laboratory"/>
            <person name="Harder C.B."/>
            <person name="Miyauchi S."/>
            <person name="Viragh M."/>
            <person name="Kuo A."/>
            <person name="Thoen E."/>
            <person name="Andreopoulos B."/>
            <person name="Lu D."/>
            <person name="Skrede I."/>
            <person name="Drula E."/>
            <person name="Henrissat B."/>
            <person name="Morin E."/>
            <person name="Kohler A."/>
            <person name="Barry K."/>
            <person name="LaButti K."/>
            <person name="Morin E."/>
            <person name="Salamov A."/>
            <person name="Lipzen A."/>
            <person name="Mereny Z."/>
            <person name="Hegedus B."/>
            <person name="Baldrian P."/>
            <person name="Stursova M."/>
            <person name="Weitz H."/>
            <person name="Taylor A."/>
            <person name="Grigoriev I.V."/>
            <person name="Nagy L.G."/>
            <person name="Martin F."/>
            <person name="Kauserud H."/>
        </authorList>
    </citation>
    <scope>NUCLEOTIDE SEQUENCE</scope>
    <source>
        <strain evidence="1">CBHHK002</strain>
    </source>
</reference>
<proteinExistence type="predicted"/>
<dbReference type="AlphaFoldDB" id="A0AAD7EEY3"/>